<keyword evidence="2" id="KW-1185">Reference proteome</keyword>
<sequence length="112" mass="12566">MSCNMTCNTVSCNQIILTLDKAMLVASLNCFLSCSVKSLLALASASNPFLYFKRADPQHLPVHHEIFQVCILSTDVLMMAALQQCRQGFHLCKNEFSVVADFMCFSRAPVWR</sequence>
<accession>A0ABU7A1I6</accession>
<dbReference type="Proteomes" id="UP001345963">
    <property type="component" value="Unassembled WGS sequence"/>
</dbReference>
<proteinExistence type="predicted"/>
<dbReference type="EMBL" id="JAHUTI010000197">
    <property type="protein sequence ID" value="MED6231783.1"/>
    <property type="molecule type" value="Genomic_DNA"/>
</dbReference>
<gene>
    <name evidence="1" type="ORF">ATANTOWER_008117</name>
</gene>
<evidence type="ECO:0000313" key="2">
    <source>
        <dbReference type="Proteomes" id="UP001345963"/>
    </source>
</evidence>
<reference evidence="1 2" key="1">
    <citation type="submission" date="2021-07" db="EMBL/GenBank/DDBJ databases">
        <authorList>
            <person name="Palmer J.M."/>
        </authorList>
    </citation>
    <scope>NUCLEOTIDE SEQUENCE [LARGE SCALE GENOMIC DNA]</scope>
    <source>
        <strain evidence="1 2">AT_MEX2019</strain>
        <tissue evidence="1">Muscle</tissue>
    </source>
</reference>
<evidence type="ECO:0000313" key="1">
    <source>
        <dbReference type="EMBL" id="MED6231783.1"/>
    </source>
</evidence>
<organism evidence="1 2">
    <name type="scientific">Ataeniobius toweri</name>
    <dbReference type="NCBI Taxonomy" id="208326"/>
    <lineage>
        <taxon>Eukaryota</taxon>
        <taxon>Metazoa</taxon>
        <taxon>Chordata</taxon>
        <taxon>Craniata</taxon>
        <taxon>Vertebrata</taxon>
        <taxon>Euteleostomi</taxon>
        <taxon>Actinopterygii</taxon>
        <taxon>Neopterygii</taxon>
        <taxon>Teleostei</taxon>
        <taxon>Neoteleostei</taxon>
        <taxon>Acanthomorphata</taxon>
        <taxon>Ovalentaria</taxon>
        <taxon>Atherinomorphae</taxon>
        <taxon>Cyprinodontiformes</taxon>
        <taxon>Goodeidae</taxon>
        <taxon>Ataeniobius</taxon>
    </lineage>
</organism>
<name>A0ABU7A1I6_9TELE</name>
<comment type="caution">
    <text evidence="1">The sequence shown here is derived from an EMBL/GenBank/DDBJ whole genome shotgun (WGS) entry which is preliminary data.</text>
</comment>
<protein>
    <submittedName>
        <fullName evidence="1">Uncharacterized protein</fullName>
    </submittedName>
</protein>